<dbReference type="GO" id="GO:0004622">
    <property type="term" value="F:phosphatidylcholine lysophospholipase activity"/>
    <property type="evidence" value="ECO:0007669"/>
    <property type="project" value="TreeGrafter"/>
</dbReference>
<dbReference type="InterPro" id="IPR013830">
    <property type="entry name" value="SGNH_hydro"/>
</dbReference>
<organism evidence="2 3">
    <name type="scientific">Blautia pseudococcoides</name>
    <dbReference type="NCBI Taxonomy" id="1796616"/>
    <lineage>
        <taxon>Bacteria</taxon>
        <taxon>Bacillati</taxon>
        <taxon>Bacillota</taxon>
        <taxon>Clostridia</taxon>
        <taxon>Lachnospirales</taxon>
        <taxon>Lachnospiraceae</taxon>
        <taxon>Blautia</taxon>
    </lineage>
</organism>
<dbReference type="AlphaFoldDB" id="A0A1C7IEZ6"/>
<dbReference type="OrthoDB" id="2513075at2"/>
<dbReference type="RefSeq" id="WP_065542909.1">
    <property type="nucleotide sequence ID" value="NZ_CP015405.2"/>
</dbReference>
<proteinExistence type="predicted"/>
<dbReference type="KEGG" id="byl:A4V09_13860"/>
<dbReference type="Gene3D" id="3.40.50.1110">
    <property type="entry name" value="SGNH hydrolase"/>
    <property type="match status" value="1"/>
</dbReference>
<dbReference type="Pfam" id="PF13472">
    <property type="entry name" value="Lipase_GDSL_2"/>
    <property type="match status" value="1"/>
</dbReference>
<dbReference type="InterPro" id="IPR051532">
    <property type="entry name" value="Ester_Hydrolysis_Enzymes"/>
</dbReference>
<dbReference type="InterPro" id="IPR036514">
    <property type="entry name" value="SGNH_hydro_sf"/>
</dbReference>
<name>A0A1C7IEZ6_9FIRM</name>
<dbReference type="PANTHER" id="PTHR30383">
    <property type="entry name" value="THIOESTERASE 1/PROTEASE 1/LYSOPHOSPHOLIPASE L1"/>
    <property type="match status" value="1"/>
</dbReference>
<protein>
    <recommendedName>
        <fullName evidence="1">SGNH hydrolase-type esterase domain-containing protein</fullName>
    </recommendedName>
</protein>
<reference evidence="2" key="1">
    <citation type="submission" date="2017-04" db="EMBL/GenBank/DDBJ databases">
        <title>Complete Genome Sequences of Twelve Strains of a Stable Defined Moderately Diverse Mouse Microbiota 2 (sDMDMm2).</title>
        <authorList>
            <person name="Uchimura Y."/>
            <person name="Wyss M."/>
            <person name="Brugiroux S."/>
            <person name="Limenitakis J.P."/>
            <person name="Stecher B."/>
            <person name="McCoy K.D."/>
            <person name="Macpherson A.J."/>
        </authorList>
    </citation>
    <scope>NUCLEOTIDE SEQUENCE</scope>
    <source>
        <strain evidence="2">YL58</strain>
    </source>
</reference>
<accession>A0A1C7IEZ6</accession>
<dbReference type="EMBL" id="CP015405">
    <property type="protein sequence ID" value="ANU76752.1"/>
    <property type="molecule type" value="Genomic_DNA"/>
</dbReference>
<sequence length="236" mass="27297">MIATNEGYARLEYFSRTAAADSRRKEFDIKNHSLIYTDQKPDFLFIGDSITHYWELNAYFNLPGQLIVNRGIGGDTTEYLKRRFYADALQLKPRYCIMGIGINDSIELEGDYWRRLEPTPYEEVLTAAQRNISDIIRQTENTDTTLILTSLLPIHIPISLNEAVRKRYVKEMNAWLALTARRKKLIYVNYYLTTTFPGTDKLLGGITYDGLHPNARGYEIMAAVLKNTLHQYKINL</sequence>
<keyword evidence="3" id="KW-1185">Reference proteome</keyword>
<feature type="domain" description="SGNH hydrolase-type esterase" evidence="1">
    <location>
        <begin position="45"/>
        <end position="220"/>
    </location>
</feature>
<gene>
    <name evidence="2" type="ORF">A4V09_13860</name>
</gene>
<dbReference type="PANTHER" id="PTHR30383:SF5">
    <property type="entry name" value="SGNH HYDROLASE-TYPE ESTERASE DOMAIN-CONTAINING PROTEIN"/>
    <property type="match status" value="1"/>
</dbReference>
<evidence type="ECO:0000313" key="3">
    <source>
        <dbReference type="Proteomes" id="UP000092574"/>
    </source>
</evidence>
<dbReference type="STRING" id="1796616.A4V09_13860"/>
<dbReference type="SUPFAM" id="SSF52266">
    <property type="entry name" value="SGNH hydrolase"/>
    <property type="match status" value="1"/>
</dbReference>
<evidence type="ECO:0000313" key="2">
    <source>
        <dbReference type="EMBL" id="ANU76752.1"/>
    </source>
</evidence>
<evidence type="ECO:0000259" key="1">
    <source>
        <dbReference type="Pfam" id="PF13472"/>
    </source>
</evidence>
<dbReference type="Proteomes" id="UP000092574">
    <property type="component" value="Chromosome"/>
</dbReference>